<accession>A0A1W0E774</accession>
<organism evidence="1 2">
    <name type="scientific">Ecytonucleospora hepatopenaei</name>
    <dbReference type="NCBI Taxonomy" id="646526"/>
    <lineage>
        <taxon>Eukaryota</taxon>
        <taxon>Fungi</taxon>
        <taxon>Fungi incertae sedis</taxon>
        <taxon>Microsporidia</taxon>
        <taxon>Enterocytozoonidae</taxon>
        <taxon>Ecytonucleospora</taxon>
    </lineage>
</organism>
<dbReference type="AlphaFoldDB" id="A0A1W0E774"/>
<proteinExistence type="predicted"/>
<reference evidence="1 2" key="1">
    <citation type="journal article" date="2017" name="Environ. Microbiol.">
        <title>Decay of the glycolytic pathway and adaptation to intranuclear parasitism within Enterocytozoonidae microsporidia.</title>
        <authorList>
            <person name="Wiredu Boakye D."/>
            <person name="Jaroenlak P."/>
            <person name="Prachumwat A."/>
            <person name="Williams T.A."/>
            <person name="Bateman K.S."/>
            <person name="Itsathitphaisarn O."/>
            <person name="Sritunyalucksana K."/>
            <person name="Paszkiewicz K.H."/>
            <person name="Moore K.A."/>
            <person name="Stentiford G.D."/>
            <person name="Williams B.A."/>
        </authorList>
    </citation>
    <scope>NUCLEOTIDE SEQUENCE [LARGE SCALE GENOMIC DNA]</scope>
    <source>
        <strain evidence="1 2">TH1</strain>
    </source>
</reference>
<dbReference type="EMBL" id="MNPJ01000014">
    <property type="protein sequence ID" value="OQS55019.1"/>
    <property type="molecule type" value="Genomic_DNA"/>
</dbReference>
<dbReference type="VEuPathDB" id="MicrosporidiaDB:EHP00_932"/>
<evidence type="ECO:0000313" key="1">
    <source>
        <dbReference type="EMBL" id="OQS55019.1"/>
    </source>
</evidence>
<sequence length="168" mass="19331">MQEATSSSLVKRIYFYPYKNVMIETVCCENNIDEFFIVNETGNMIFSLKNEPLDVKITLCSTLSVLVDHATKGLASLEFPNKDFLIRFNAFVDFKQFDSALGNIATNCLINKNITKMVLISCDKILTIYMTVSEMLFVFIDSNEISEEVFLKIYELFVNNFMCNPFLK</sequence>
<dbReference type="Proteomes" id="UP000192758">
    <property type="component" value="Unassembled WGS sequence"/>
</dbReference>
<protein>
    <submittedName>
        <fullName evidence="1">Uncharacterized protein</fullName>
    </submittedName>
</protein>
<name>A0A1W0E774_9MICR</name>
<dbReference type="OrthoDB" id="246406at2759"/>
<evidence type="ECO:0000313" key="2">
    <source>
        <dbReference type="Proteomes" id="UP000192758"/>
    </source>
</evidence>
<dbReference type="Gene3D" id="3.30.450.70">
    <property type="match status" value="1"/>
</dbReference>
<keyword evidence="2" id="KW-1185">Reference proteome</keyword>
<comment type="caution">
    <text evidence="1">The sequence shown here is derived from an EMBL/GenBank/DDBJ whole genome shotgun (WGS) entry which is preliminary data.</text>
</comment>
<gene>
    <name evidence="1" type="ORF">EHP00_932</name>
</gene>